<proteinExistence type="inferred from homology"/>
<protein>
    <submittedName>
        <fullName evidence="7">Cullin protein</fullName>
    </submittedName>
</protein>
<dbReference type="Pfam" id="PF10557">
    <property type="entry name" value="Cullin_Nedd8"/>
    <property type="match status" value="1"/>
</dbReference>
<dbReference type="AlphaFoldDB" id="A0A8H7M3U3"/>
<dbReference type="SMART" id="SM00182">
    <property type="entry name" value="CULLIN"/>
    <property type="match status" value="1"/>
</dbReference>
<keyword evidence="3" id="KW-0832">Ubl conjugation</keyword>
<sequence>MEKLSVSIQQIYAKNASSLSFEENYRHAYNLVIAKQGKMLYDGLVKLICENLDIFAREKLIPVFPRTELDGRDSMEMCQAGELFVKVFREVWDDHESSMSKISDLVKYMDRVYTQSANVPKITEQGSKLFLSELIHSTKYPILAQLNATILLLIRMERNGTAINRSAMKQCVDVLLTLRDTSIKAVFESTVYKLNLESEILQESDIYYTNRAKEMLDLHDLSEYLKLAESFINAEQDRTHSYLSFHTSVPLQNILISKILTPILPDYSRDRKQRVLLGEKDDQRGVRRGRCRHDKAKHGWEEGGEASAKSMAVQTAIKWMTDVLALKDHFDRLLANSWGGEVSMQTAINEAFESFINTNKRAAEFVSLFIDDHLKKGTKLKTESEMNTLIDRTISIFRFISDKDVFEHRMWLRVYPETGGMFHDIRLSGELTDSFRGFIQRVTEGDDSAVTIDMQTSILTAGIWPITNTTDFGRFYNTRHSGRKLSWQPNYGSADIRVAFKTRKHELNLTTAAMIVFLAFSDVEIGQELEYSEIKEATGLPDVDLQRQLQSLACAKYKVLRKHPASRSVSTTDTFTFNYDFSAPLQRIKIQTVASKAESNEERRETEEKVEEERKLQTEACIVRVMKDRKHMAHNDLINEVTRQLASRFTPVPVAIKKRIEALIEKEYLERGGDKKSYNYLA</sequence>
<dbReference type="SUPFAM" id="SSF75632">
    <property type="entry name" value="Cullin homology domain"/>
    <property type="match status" value="1"/>
</dbReference>
<dbReference type="GO" id="GO:0031625">
    <property type="term" value="F:ubiquitin protein ligase binding"/>
    <property type="evidence" value="ECO:0007669"/>
    <property type="project" value="InterPro"/>
</dbReference>
<accession>A0A8H7M3U3</accession>
<dbReference type="InterPro" id="IPR016157">
    <property type="entry name" value="Cullin_CS"/>
</dbReference>
<dbReference type="FunFam" id="1.10.10.10:FF:000014">
    <property type="entry name" value="Cullin 1"/>
    <property type="match status" value="1"/>
</dbReference>
<dbReference type="InterPro" id="IPR036317">
    <property type="entry name" value="Cullin_homology_sf"/>
</dbReference>
<dbReference type="InterPro" id="IPR036390">
    <property type="entry name" value="WH_DNA-bd_sf"/>
</dbReference>
<dbReference type="SMART" id="SM00884">
    <property type="entry name" value="Cullin_Nedd8"/>
    <property type="match status" value="1"/>
</dbReference>
<dbReference type="GO" id="GO:0031461">
    <property type="term" value="C:cullin-RING ubiquitin ligase complex"/>
    <property type="evidence" value="ECO:0007669"/>
    <property type="project" value="InterPro"/>
</dbReference>
<dbReference type="Gene3D" id="1.20.1310.10">
    <property type="entry name" value="Cullin Repeats"/>
    <property type="match status" value="4"/>
</dbReference>
<gene>
    <name evidence="7" type="ORF">RHS01_07167</name>
</gene>
<dbReference type="InterPro" id="IPR001373">
    <property type="entry name" value="Cullin_N"/>
</dbReference>
<keyword evidence="2" id="KW-1017">Isopeptide bond</keyword>
<feature type="domain" description="Cullin family profile" evidence="6">
    <location>
        <begin position="361"/>
        <end position="553"/>
    </location>
</feature>
<evidence type="ECO:0000256" key="5">
    <source>
        <dbReference type="RuleBase" id="RU003829"/>
    </source>
</evidence>
<evidence type="ECO:0000259" key="6">
    <source>
        <dbReference type="PROSITE" id="PS50069"/>
    </source>
</evidence>
<name>A0A8H7M3U3_9AGAM</name>
<dbReference type="Proteomes" id="UP000614334">
    <property type="component" value="Unassembled WGS sequence"/>
</dbReference>
<dbReference type="SUPFAM" id="SSF46785">
    <property type="entry name" value="Winged helix' DNA-binding domain"/>
    <property type="match status" value="1"/>
</dbReference>
<dbReference type="Gene3D" id="1.10.10.10">
    <property type="entry name" value="Winged helix-like DNA-binding domain superfamily/Winged helix DNA-binding domain"/>
    <property type="match status" value="1"/>
</dbReference>
<dbReference type="PROSITE" id="PS50069">
    <property type="entry name" value="CULLIN_2"/>
    <property type="match status" value="1"/>
</dbReference>
<dbReference type="Pfam" id="PF00888">
    <property type="entry name" value="Cullin"/>
    <property type="match status" value="1"/>
</dbReference>
<evidence type="ECO:0000256" key="1">
    <source>
        <dbReference type="ARBA" id="ARBA00006019"/>
    </source>
</evidence>
<dbReference type="InterPro" id="IPR016158">
    <property type="entry name" value="Cullin_homology"/>
</dbReference>
<dbReference type="InterPro" id="IPR016159">
    <property type="entry name" value="Cullin_repeat-like_dom_sf"/>
</dbReference>
<dbReference type="InterPro" id="IPR019559">
    <property type="entry name" value="Cullin_neddylation_domain"/>
</dbReference>
<organism evidence="7 8">
    <name type="scientific">Rhizoctonia solani</name>
    <dbReference type="NCBI Taxonomy" id="456999"/>
    <lineage>
        <taxon>Eukaryota</taxon>
        <taxon>Fungi</taxon>
        <taxon>Dikarya</taxon>
        <taxon>Basidiomycota</taxon>
        <taxon>Agaricomycotina</taxon>
        <taxon>Agaricomycetes</taxon>
        <taxon>Cantharellales</taxon>
        <taxon>Ceratobasidiaceae</taxon>
        <taxon>Rhizoctonia</taxon>
    </lineage>
</organism>
<dbReference type="Gene3D" id="3.30.230.130">
    <property type="entry name" value="Cullin, Chain C, Domain 2"/>
    <property type="match status" value="1"/>
</dbReference>
<dbReference type="Pfam" id="PF26557">
    <property type="entry name" value="Cullin_AB"/>
    <property type="match status" value="1"/>
</dbReference>
<comment type="caution">
    <text evidence="7">The sequence shown here is derived from an EMBL/GenBank/DDBJ whole genome shotgun (WGS) entry which is preliminary data.</text>
</comment>
<dbReference type="InterPro" id="IPR045093">
    <property type="entry name" value="Cullin"/>
</dbReference>
<evidence type="ECO:0000256" key="4">
    <source>
        <dbReference type="PROSITE-ProRule" id="PRU00330"/>
    </source>
</evidence>
<evidence type="ECO:0000256" key="2">
    <source>
        <dbReference type="ARBA" id="ARBA00022499"/>
    </source>
</evidence>
<reference evidence="7" key="1">
    <citation type="submission" date="2020-09" db="EMBL/GenBank/DDBJ databases">
        <title>Comparative genome analyses of four rice-infecting Rhizoctonia solani isolates reveal extensive enrichment of homogalacturonan modification genes.</title>
        <authorList>
            <person name="Lee D.-Y."/>
            <person name="Jeon J."/>
            <person name="Kim K.-T."/>
            <person name="Cheong K."/>
            <person name="Song H."/>
            <person name="Choi G."/>
            <person name="Ko J."/>
            <person name="Opiyo S.O."/>
            <person name="Zuo S."/>
            <person name="Madhav S."/>
            <person name="Lee Y.-H."/>
            <person name="Wang G.-L."/>
        </authorList>
    </citation>
    <scope>NUCLEOTIDE SEQUENCE</scope>
    <source>
        <strain evidence="7">AG1-IA B2</strain>
    </source>
</reference>
<dbReference type="PROSITE" id="PS01256">
    <property type="entry name" value="CULLIN_1"/>
    <property type="match status" value="1"/>
</dbReference>
<comment type="similarity">
    <text evidence="1 4 5">Belongs to the cullin family.</text>
</comment>
<evidence type="ECO:0000313" key="8">
    <source>
        <dbReference type="Proteomes" id="UP000614334"/>
    </source>
</evidence>
<dbReference type="EMBL" id="JACYCF010000013">
    <property type="protein sequence ID" value="KAF8753420.1"/>
    <property type="molecule type" value="Genomic_DNA"/>
</dbReference>
<dbReference type="PANTHER" id="PTHR11932">
    <property type="entry name" value="CULLIN"/>
    <property type="match status" value="1"/>
</dbReference>
<dbReference type="InterPro" id="IPR036388">
    <property type="entry name" value="WH-like_DNA-bd_sf"/>
</dbReference>
<evidence type="ECO:0000313" key="7">
    <source>
        <dbReference type="EMBL" id="KAF8753420.1"/>
    </source>
</evidence>
<dbReference type="GO" id="GO:0006511">
    <property type="term" value="P:ubiquitin-dependent protein catabolic process"/>
    <property type="evidence" value="ECO:0007669"/>
    <property type="project" value="InterPro"/>
</dbReference>
<dbReference type="SUPFAM" id="SSF74788">
    <property type="entry name" value="Cullin repeat-like"/>
    <property type="match status" value="1"/>
</dbReference>
<dbReference type="InterPro" id="IPR059120">
    <property type="entry name" value="Cullin-like_AB"/>
</dbReference>
<evidence type="ECO:0000256" key="3">
    <source>
        <dbReference type="ARBA" id="ARBA00022843"/>
    </source>
</evidence>